<protein>
    <submittedName>
        <fullName evidence="1">Uncharacterized protein</fullName>
    </submittedName>
</protein>
<gene>
    <name evidence="1" type="ORF">TCM_041498</name>
</gene>
<dbReference type="HOGENOM" id="CLU_1753020_0_0_1"/>
<evidence type="ECO:0000313" key="1">
    <source>
        <dbReference type="EMBL" id="EOY33551.1"/>
    </source>
</evidence>
<dbReference type="InParanoid" id="A0A061GVM1"/>
<dbReference type="Gramene" id="EOY33551">
    <property type="protein sequence ID" value="EOY33551"/>
    <property type="gene ID" value="TCM_041498"/>
</dbReference>
<accession>A0A061GVM1</accession>
<dbReference type="AlphaFoldDB" id="A0A061GVM1"/>
<proteinExistence type="predicted"/>
<keyword evidence="2" id="KW-1185">Reference proteome</keyword>
<sequence length="149" mass="16881">MKQFLSCRVKRLYLNAKNKLLGKKPRFPLLAWLGFSSKTTQGLRHGIRGGEFRKSKGCPSCQSKFKSYFGCLRGECCPETETMLRLSDPWCGNSSCGFFASWKVPCIAFITCGSWDESELNSVPFLFHHSELEALCKGKWMPPSPLHFS</sequence>
<dbReference type="EMBL" id="CM001887">
    <property type="protein sequence ID" value="EOY33551.1"/>
    <property type="molecule type" value="Genomic_DNA"/>
</dbReference>
<organism evidence="1 2">
    <name type="scientific">Theobroma cacao</name>
    <name type="common">Cacao</name>
    <name type="synonym">Cocoa</name>
    <dbReference type="NCBI Taxonomy" id="3641"/>
    <lineage>
        <taxon>Eukaryota</taxon>
        <taxon>Viridiplantae</taxon>
        <taxon>Streptophyta</taxon>
        <taxon>Embryophyta</taxon>
        <taxon>Tracheophyta</taxon>
        <taxon>Spermatophyta</taxon>
        <taxon>Magnoliopsida</taxon>
        <taxon>eudicotyledons</taxon>
        <taxon>Gunneridae</taxon>
        <taxon>Pentapetalae</taxon>
        <taxon>rosids</taxon>
        <taxon>malvids</taxon>
        <taxon>Malvales</taxon>
        <taxon>Malvaceae</taxon>
        <taxon>Byttnerioideae</taxon>
        <taxon>Theobroma</taxon>
    </lineage>
</organism>
<evidence type="ECO:0000313" key="2">
    <source>
        <dbReference type="Proteomes" id="UP000026915"/>
    </source>
</evidence>
<reference evidence="1 2" key="1">
    <citation type="journal article" date="2013" name="Genome Biol.">
        <title>The genome sequence of the most widely cultivated cacao type and its use to identify candidate genes regulating pod color.</title>
        <authorList>
            <person name="Motamayor J.C."/>
            <person name="Mockaitis K."/>
            <person name="Schmutz J."/>
            <person name="Haiminen N."/>
            <person name="Iii D.L."/>
            <person name="Cornejo O."/>
            <person name="Findley S.D."/>
            <person name="Zheng P."/>
            <person name="Utro F."/>
            <person name="Royaert S."/>
            <person name="Saski C."/>
            <person name="Jenkins J."/>
            <person name="Podicheti R."/>
            <person name="Zhao M."/>
            <person name="Scheffler B.E."/>
            <person name="Stack J.C."/>
            <person name="Feltus F.A."/>
            <person name="Mustiga G.M."/>
            <person name="Amores F."/>
            <person name="Phillips W."/>
            <person name="Marelli J.P."/>
            <person name="May G.D."/>
            <person name="Shapiro H."/>
            <person name="Ma J."/>
            <person name="Bustamante C.D."/>
            <person name="Schnell R.J."/>
            <person name="Main D."/>
            <person name="Gilbert D."/>
            <person name="Parida L."/>
            <person name="Kuhn D.N."/>
        </authorList>
    </citation>
    <scope>NUCLEOTIDE SEQUENCE [LARGE SCALE GENOMIC DNA]</scope>
    <source>
        <strain evidence="2">cv. Matina 1-6</strain>
    </source>
</reference>
<name>A0A061GVM1_THECC</name>
<dbReference type="Proteomes" id="UP000026915">
    <property type="component" value="Chromosome 9"/>
</dbReference>